<dbReference type="OrthoDB" id="5560525at2759"/>
<protein>
    <submittedName>
        <fullName evidence="4">Filament-like plant protein 4</fullName>
    </submittedName>
</protein>
<evidence type="ECO:0000256" key="1">
    <source>
        <dbReference type="SAM" id="Coils"/>
    </source>
</evidence>
<gene>
    <name evidence="2" type="ORF">TASK_LOCUS7626</name>
</gene>
<dbReference type="SUPFAM" id="SSF144284">
    <property type="entry name" value="Sec2 N-terminal region"/>
    <property type="match status" value="1"/>
</dbReference>
<dbReference type="EMBL" id="UYRS01018647">
    <property type="protein sequence ID" value="VDK38721.1"/>
    <property type="molecule type" value="Genomic_DNA"/>
</dbReference>
<keyword evidence="3" id="KW-1185">Reference proteome</keyword>
<feature type="coiled-coil region" evidence="1">
    <location>
        <begin position="7"/>
        <end position="77"/>
    </location>
</feature>
<dbReference type="Proteomes" id="UP000282613">
    <property type="component" value="Unassembled WGS sequence"/>
</dbReference>
<dbReference type="Gene3D" id="1.20.5.4880">
    <property type="match status" value="1"/>
</dbReference>
<keyword evidence="1" id="KW-0175">Coiled coil</keyword>
<accession>A0A0R3WAN2</accession>
<reference evidence="2 3" key="2">
    <citation type="submission" date="2018-11" db="EMBL/GenBank/DDBJ databases">
        <authorList>
            <consortium name="Pathogen Informatics"/>
        </authorList>
    </citation>
    <scope>NUCLEOTIDE SEQUENCE [LARGE SCALE GENOMIC DNA]</scope>
</reference>
<evidence type="ECO:0000313" key="3">
    <source>
        <dbReference type="Proteomes" id="UP000282613"/>
    </source>
</evidence>
<name>A0A0R3WAN2_TAEAS</name>
<sequence>MESKRVSKTLTEENNELKQYIDSLNKECMELQAALFEEANKMAQNAYAAEHAAVKRAKEVEKENLILKKEVKALKNALRLHVEEKPDALAVRKSMSSVVPSASTLEADDKGKSNRLRRFSFLLNPTSNPPHSSNSLASQVDRRRWSSTLSTSIINVTSQEPVTRRYLLEALTSSVTCAEAVGDDHFQASSY</sequence>
<organism evidence="4">
    <name type="scientific">Taenia asiatica</name>
    <name type="common">Asian tapeworm</name>
    <dbReference type="NCBI Taxonomy" id="60517"/>
    <lineage>
        <taxon>Eukaryota</taxon>
        <taxon>Metazoa</taxon>
        <taxon>Spiralia</taxon>
        <taxon>Lophotrochozoa</taxon>
        <taxon>Platyhelminthes</taxon>
        <taxon>Cestoda</taxon>
        <taxon>Eucestoda</taxon>
        <taxon>Cyclophyllidea</taxon>
        <taxon>Taeniidae</taxon>
        <taxon>Taenia</taxon>
    </lineage>
</organism>
<dbReference type="STRING" id="60517.A0A0R3WAN2"/>
<evidence type="ECO:0000313" key="2">
    <source>
        <dbReference type="EMBL" id="VDK38721.1"/>
    </source>
</evidence>
<evidence type="ECO:0000313" key="4">
    <source>
        <dbReference type="WBParaSite" id="TASK_0000762501-mRNA-1"/>
    </source>
</evidence>
<dbReference type="AlphaFoldDB" id="A0A0R3WAN2"/>
<reference evidence="4" key="1">
    <citation type="submission" date="2017-02" db="UniProtKB">
        <authorList>
            <consortium name="WormBaseParasite"/>
        </authorList>
    </citation>
    <scope>IDENTIFICATION</scope>
</reference>
<dbReference type="WBParaSite" id="TASK_0000762501-mRNA-1">
    <property type="protein sequence ID" value="TASK_0000762501-mRNA-1"/>
    <property type="gene ID" value="TASK_0000762501"/>
</dbReference>
<proteinExistence type="predicted"/>